<dbReference type="SUPFAM" id="SSF48452">
    <property type="entry name" value="TPR-like"/>
    <property type="match status" value="1"/>
</dbReference>
<name>A0A140KZA6_9FIRM</name>
<dbReference type="EMBL" id="LOEE01000090">
    <property type="protein sequence ID" value="KXG73631.1"/>
    <property type="molecule type" value="Genomic_DNA"/>
</dbReference>
<accession>A0A140KZA6</accession>
<dbReference type="AlphaFoldDB" id="A0A140KZA6"/>
<dbReference type="InterPro" id="IPR011990">
    <property type="entry name" value="TPR-like_helical_dom_sf"/>
</dbReference>
<dbReference type="OrthoDB" id="1706248at2"/>
<evidence type="ECO:0000313" key="1">
    <source>
        <dbReference type="EMBL" id="KXG73631.1"/>
    </source>
</evidence>
<reference evidence="1 2" key="1">
    <citation type="submission" date="2015-12" db="EMBL/GenBank/DDBJ databases">
        <title>Draft genome sequence of the thermoanaerobe Thermotalea metallivorans, an isolate from the runoff channel of the Great Artesian Basin, Australia.</title>
        <authorList>
            <person name="Patel B.K."/>
        </authorList>
    </citation>
    <scope>NUCLEOTIDE SEQUENCE [LARGE SCALE GENOMIC DNA]</scope>
    <source>
        <strain evidence="1 2">B2-1</strain>
    </source>
</reference>
<keyword evidence="2" id="KW-1185">Reference proteome</keyword>
<protein>
    <recommendedName>
        <fullName evidence="3">HTH cro/C1-type domain-containing protein</fullName>
    </recommendedName>
</protein>
<dbReference type="Gene3D" id="1.25.40.10">
    <property type="entry name" value="Tetratricopeptide repeat domain"/>
    <property type="match status" value="1"/>
</dbReference>
<evidence type="ECO:0008006" key="3">
    <source>
        <dbReference type="Google" id="ProtNLM"/>
    </source>
</evidence>
<organism evidence="1 2">
    <name type="scientific">Thermotalea metallivorans</name>
    <dbReference type="NCBI Taxonomy" id="520762"/>
    <lineage>
        <taxon>Bacteria</taxon>
        <taxon>Bacillati</taxon>
        <taxon>Bacillota</taxon>
        <taxon>Clostridia</taxon>
        <taxon>Peptostreptococcales</taxon>
        <taxon>Thermotaleaceae</taxon>
        <taxon>Thermotalea</taxon>
    </lineage>
</organism>
<dbReference type="RefSeq" id="WP_068558107.1">
    <property type="nucleotide sequence ID" value="NZ_LOEE01000090.1"/>
</dbReference>
<comment type="caution">
    <text evidence="1">The sequence shown here is derived from an EMBL/GenBank/DDBJ whole genome shotgun (WGS) entry which is preliminary data.</text>
</comment>
<proteinExistence type="predicted"/>
<gene>
    <name evidence="1" type="ORF">AN619_30330</name>
</gene>
<evidence type="ECO:0000313" key="2">
    <source>
        <dbReference type="Proteomes" id="UP000070456"/>
    </source>
</evidence>
<dbReference type="Proteomes" id="UP000070456">
    <property type="component" value="Unassembled WGS sequence"/>
</dbReference>
<sequence length="337" mass="39768">MEEVNCISRGRLLKKVRKALGFRQYEIVGSDITRNLISLIENEKVALNDSTMKIVIENMNRLANERNLDVIIDERDLSIDGFFEAKQTANEYIDTLKHDQNITNINIDTYFEEINMFLNSWDLPSEKSIIFESIGDIYGRQREYNKSLIYYIKSFENTIRLFDYTRIIKICSKVMFCCIRLAKYEEALEYANMVETFKNESNGTLFISIIYNRALAYKYLGKYNQCINELNSLELFINERQLSKYLDIMTLKAICFKRKEMYKESLEIYGSIYQKASESVLDNKLLILVNMLEIYVILKDVVKVSELLDTIVPLLNELKQESIYLMLVYKYGHKIRF</sequence>
<dbReference type="STRING" id="520762.AN619_30330"/>